<comment type="catalytic activity">
    <reaction evidence="6">
        <text>L-alanine = D-alanine</text>
        <dbReference type="Rhea" id="RHEA:20249"/>
        <dbReference type="ChEBI" id="CHEBI:57416"/>
        <dbReference type="ChEBI" id="CHEBI:57972"/>
        <dbReference type="EC" id="5.1.1.1"/>
    </reaction>
</comment>
<dbReference type="HOGENOM" id="CLU_024623_0_0_9"/>
<feature type="transmembrane region" description="Helical" evidence="9">
    <location>
        <begin position="148"/>
        <end position="169"/>
    </location>
</feature>
<dbReference type="Pfam" id="PF01757">
    <property type="entry name" value="Acyl_transf_3"/>
    <property type="match status" value="1"/>
</dbReference>
<feature type="transmembrane region" description="Helical" evidence="9">
    <location>
        <begin position="311"/>
        <end position="334"/>
    </location>
</feature>
<feature type="binding site" evidence="6 8">
    <location>
        <position position="656"/>
    </location>
    <ligand>
        <name>substrate</name>
    </ligand>
</feature>
<feature type="transmembrane region" description="Helical" evidence="9">
    <location>
        <begin position="219"/>
        <end position="238"/>
    </location>
</feature>
<feature type="transmembrane region" description="Helical" evidence="9">
    <location>
        <begin position="281"/>
        <end position="299"/>
    </location>
</feature>
<dbReference type="Gene3D" id="3.20.20.10">
    <property type="entry name" value="Alanine racemase"/>
    <property type="match status" value="1"/>
</dbReference>
<dbReference type="Gene3D" id="2.40.37.10">
    <property type="entry name" value="Lyase, Ornithine Decarboxylase, Chain A, domain 1"/>
    <property type="match status" value="1"/>
</dbReference>
<dbReference type="PROSITE" id="PS00395">
    <property type="entry name" value="ALANINE_RACEMASE"/>
    <property type="match status" value="1"/>
</dbReference>
<keyword evidence="5 6" id="KW-0413">Isomerase</keyword>
<evidence type="ECO:0000256" key="1">
    <source>
        <dbReference type="ARBA" id="ARBA00001933"/>
    </source>
</evidence>
<feature type="transmembrane region" description="Helical" evidence="9">
    <location>
        <begin position="37"/>
        <end position="60"/>
    </location>
</feature>
<dbReference type="FunFam" id="3.20.20.10:FF:000002">
    <property type="entry name" value="Alanine racemase"/>
    <property type="match status" value="1"/>
</dbReference>
<feature type="active site" description="Proton acceptor; specific for L-alanine" evidence="6">
    <location>
        <position position="607"/>
    </location>
</feature>
<dbReference type="SUPFAM" id="SSF51419">
    <property type="entry name" value="PLP-binding barrel"/>
    <property type="match status" value="1"/>
</dbReference>
<evidence type="ECO:0000256" key="2">
    <source>
        <dbReference type="ARBA" id="ARBA00004370"/>
    </source>
</evidence>
<feature type="transmembrane region" description="Helical" evidence="9">
    <location>
        <begin position="121"/>
        <end position="141"/>
    </location>
</feature>
<dbReference type="PRINTS" id="PR00992">
    <property type="entry name" value="ALARACEMASE"/>
</dbReference>
<dbReference type="HAMAP" id="MF_01201">
    <property type="entry name" value="Ala_racemase"/>
    <property type="match status" value="1"/>
</dbReference>
<dbReference type="PANTHER" id="PTHR30511:SF0">
    <property type="entry name" value="ALANINE RACEMASE, CATABOLIC-RELATED"/>
    <property type="match status" value="1"/>
</dbReference>
<feature type="binding site" evidence="6 8">
    <location>
        <position position="474"/>
    </location>
    <ligand>
        <name>substrate</name>
    </ligand>
</feature>
<feature type="active site" description="Proton acceptor; specific for D-alanine" evidence="6">
    <location>
        <position position="380"/>
    </location>
</feature>
<feature type="transmembrane region" description="Helical" evidence="9">
    <location>
        <begin position="250"/>
        <end position="269"/>
    </location>
</feature>
<evidence type="ECO:0000256" key="4">
    <source>
        <dbReference type="ARBA" id="ARBA00022898"/>
    </source>
</evidence>
<gene>
    <name evidence="11" type="ORF">VN24_01305</name>
</gene>
<feature type="modified residue" description="N6-(pyridoxal phosphate)lysine" evidence="6 7">
    <location>
        <position position="380"/>
    </location>
</feature>
<dbReference type="AlphaFoldDB" id="A0A0D5NF13"/>
<dbReference type="NCBIfam" id="TIGR00492">
    <property type="entry name" value="alr"/>
    <property type="match status" value="1"/>
</dbReference>
<dbReference type="GO" id="GO:0030170">
    <property type="term" value="F:pyridoxal phosphate binding"/>
    <property type="evidence" value="ECO:0007669"/>
    <property type="project" value="UniProtKB-UniRule"/>
</dbReference>
<comment type="subcellular location">
    <subcellularLocation>
        <location evidence="2">Membrane</location>
    </subcellularLocation>
</comment>
<keyword evidence="4 6" id="KW-0663">Pyridoxal phosphate</keyword>
<comment type="cofactor">
    <cofactor evidence="1 6 7">
        <name>pyridoxal 5'-phosphate</name>
        <dbReference type="ChEBI" id="CHEBI:597326"/>
    </cofactor>
</comment>
<proteinExistence type="inferred from homology"/>
<dbReference type="RefSeq" id="WP_045668943.1">
    <property type="nucleotide sequence ID" value="NZ_CP011058.1"/>
</dbReference>
<dbReference type="SUPFAM" id="SSF50621">
    <property type="entry name" value="Alanine racemase C-terminal domain-like"/>
    <property type="match status" value="1"/>
</dbReference>
<comment type="similarity">
    <text evidence="6">Belongs to the alanine racemase family.</text>
</comment>
<name>A0A0D5NF13_9BACL</name>
<dbReference type="Proteomes" id="UP000032633">
    <property type="component" value="Chromosome"/>
</dbReference>
<feature type="transmembrane region" description="Helical" evidence="9">
    <location>
        <begin position="189"/>
        <end position="207"/>
    </location>
</feature>
<dbReference type="Pfam" id="PF01168">
    <property type="entry name" value="Ala_racemase_N"/>
    <property type="match status" value="1"/>
</dbReference>
<dbReference type="InterPro" id="IPR029066">
    <property type="entry name" value="PLP-binding_barrel"/>
</dbReference>
<reference evidence="11 12" key="1">
    <citation type="journal article" date="2015" name="J. Biotechnol.">
        <title>Complete genome sequence of Paenibacillus beijingensis 7188(T) (=DSM 24997(T)), a novel rhizobacterium from jujube garden soil.</title>
        <authorList>
            <person name="Kwak Y."/>
            <person name="Shin J.H."/>
        </authorList>
    </citation>
    <scope>NUCLEOTIDE SEQUENCE [LARGE SCALE GENOMIC DNA]</scope>
    <source>
        <strain evidence="11 12">DSM 24997</strain>
    </source>
</reference>
<dbReference type="InterPro" id="IPR011079">
    <property type="entry name" value="Ala_racemase_C"/>
</dbReference>
<evidence type="ECO:0000256" key="9">
    <source>
        <dbReference type="SAM" id="Phobius"/>
    </source>
</evidence>
<dbReference type="GO" id="GO:0005829">
    <property type="term" value="C:cytosol"/>
    <property type="evidence" value="ECO:0007669"/>
    <property type="project" value="TreeGrafter"/>
</dbReference>
<dbReference type="NCBIfam" id="NF033131">
    <property type="entry name" value="vanT-G-Cterm"/>
    <property type="match status" value="1"/>
</dbReference>
<comment type="function">
    <text evidence="6">Catalyzes the interconversion of L-alanine and D-alanine. May also act on other amino acids.</text>
</comment>
<dbReference type="InterPro" id="IPR002656">
    <property type="entry name" value="Acyl_transf_3_dom"/>
</dbReference>
<dbReference type="EMBL" id="CP011058">
    <property type="protein sequence ID" value="AJY73508.1"/>
    <property type="molecule type" value="Genomic_DNA"/>
</dbReference>
<comment type="pathway">
    <text evidence="6">Amino-acid biosynthesis; D-alanine biosynthesis; D-alanine from L-alanine: step 1/1.</text>
</comment>
<dbReference type="STRING" id="1126833.VN24_01305"/>
<keyword evidence="12" id="KW-1185">Reference proteome</keyword>
<reference evidence="12" key="2">
    <citation type="submission" date="2015-03" db="EMBL/GenBank/DDBJ databases">
        <title>Genome sequence of Paenibacillus beijingensis strain DSM 24997T.</title>
        <authorList>
            <person name="Kwak Y."/>
            <person name="Shin J.-H."/>
        </authorList>
    </citation>
    <scope>NUCLEOTIDE SEQUENCE [LARGE SCALE GENOMIC DNA]</scope>
    <source>
        <strain evidence="12">DSM 24997</strain>
    </source>
</reference>
<dbReference type="SMART" id="SM01005">
    <property type="entry name" value="Ala_racemase_C"/>
    <property type="match status" value="1"/>
</dbReference>
<dbReference type="InterPro" id="IPR020622">
    <property type="entry name" value="Ala_racemase_pyridoxalP-BS"/>
</dbReference>
<evidence type="ECO:0000256" key="8">
    <source>
        <dbReference type="PIRSR" id="PIRSR600821-52"/>
    </source>
</evidence>
<dbReference type="UniPathway" id="UPA00042">
    <property type="reaction ID" value="UER00497"/>
</dbReference>
<feature type="transmembrane region" description="Helical" evidence="9">
    <location>
        <begin position="12"/>
        <end position="31"/>
    </location>
</feature>
<dbReference type="Pfam" id="PF00842">
    <property type="entry name" value="Ala_racemase_C"/>
    <property type="match status" value="1"/>
</dbReference>
<organism evidence="11 12">
    <name type="scientific">Paenibacillus beijingensis</name>
    <dbReference type="NCBI Taxonomy" id="1126833"/>
    <lineage>
        <taxon>Bacteria</taxon>
        <taxon>Bacillati</taxon>
        <taxon>Bacillota</taxon>
        <taxon>Bacilli</taxon>
        <taxon>Bacillales</taxon>
        <taxon>Paenibacillaceae</taxon>
        <taxon>Paenibacillus</taxon>
    </lineage>
</organism>
<sequence>MAKISHGEVDRFKLIAAILVIAIHTGPFISYSPSADFILTGIVARLAVPFFFMASGYFFFGRMKGEKAQERAALKRFMLRIGLLYGAGFLMYLPLNVYAGHFNEPWSIASLAKDIVFDGTFYHLWYLPALMTGTCIVYWLRAKTTDRYVLVVASVLYVFALLGDSYYGLAAQIGFLSSFYDHLFEWFDYTRGGIGFAPLYIALGASAANRDEKSRSGNWYAAAFLVSMGLLLAEGIVLHEAGYPRHDSMYIALVPAVYALFRLLLTWGGRERRFMRQASTWVYMLHPLAIVLIRGIAKLTGLEPVLVKDSLVHFLAVTALSMLLSSAVVFLAGIRRTKVANKIPGTDRAWAEINLEHLDHNLRELKNALPPSTQIMAVVKAEAYGHGSIRIAKRLYRAGVRCFAVAEIDEGIKLRRKGVRGEILILGYTPTHRLGDVVRFRLTQTAVSANDAERLQAFGKKIKVHIKIDTGMNRLGEPYDDTERVLSMYRHSRLKVTGTFSHLAAADSLEQEDVAFTRMQIERFESIVRQVRAVGFRPGMVHLQSSYGILNYSELNLDVARPGIALYGLLSSECDRIRADVDLRPVLTLKARVTRVNGVRAGESVGYGRSFTAPLDCKVATVSIGYADGIPRELPERGGCVLIHGQRARIVGKMCMDQMMVDVTDINDVRQGDPVTLIGQDGENRITAGEIAEMAGTITNEVVSALGARVSRIFI</sequence>
<evidence type="ECO:0000259" key="10">
    <source>
        <dbReference type="SMART" id="SM01005"/>
    </source>
</evidence>
<evidence type="ECO:0000256" key="6">
    <source>
        <dbReference type="HAMAP-Rule" id="MF_01201"/>
    </source>
</evidence>
<keyword evidence="9" id="KW-0472">Membrane</keyword>
<dbReference type="GO" id="GO:0030632">
    <property type="term" value="P:D-alanine biosynthetic process"/>
    <property type="evidence" value="ECO:0007669"/>
    <property type="project" value="UniProtKB-UniRule"/>
</dbReference>
<dbReference type="EC" id="5.1.1.1" evidence="6"/>
<accession>A0A0D5NF13</accession>
<evidence type="ECO:0000256" key="7">
    <source>
        <dbReference type="PIRSR" id="PIRSR600821-50"/>
    </source>
</evidence>
<evidence type="ECO:0000256" key="3">
    <source>
        <dbReference type="ARBA" id="ARBA00007400"/>
    </source>
</evidence>
<keyword evidence="9" id="KW-0812">Transmembrane</keyword>
<dbReference type="KEGG" id="pbj:VN24_01305"/>
<dbReference type="GO" id="GO:0016747">
    <property type="term" value="F:acyltransferase activity, transferring groups other than amino-acyl groups"/>
    <property type="evidence" value="ECO:0007669"/>
    <property type="project" value="InterPro"/>
</dbReference>
<dbReference type="PANTHER" id="PTHR30511">
    <property type="entry name" value="ALANINE RACEMASE"/>
    <property type="match status" value="1"/>
</dbReference>
<dbReference type="InterPro" id="IPR009006">
    <property type="entry name" value="Ala_racemase/Decarboxylase_C"/>
</dbReference>
<dbReference type="InterPro" id="IPR000821">
    <property type="entry name" value="Ala_racemase"/>
</dbReference>
<comment type="similarity">
    <text evidence="3">Belongs to the acyltransferase 3 family.</text>
</comment>
<evidence type="ECO:0000256" key="5">
    <source>
        <dbReference type="ARBA" id="ARBA00023235"/>
    </source>
</evidence>
<dbReference type="PATRIC" id="fig|1126833.4.peg.294"/>
<dbReference type="InterPro" id="IPR001608">
    <property type="entry name" value="Ala_racemase_N"/>
</dbReference>
<feature type="domain" description="Alanine racemase C-terminal" evidence="10">
    <location>
        <begin position="586"/>
        <end position="715"/>
    </location>
</feature>
<feature type="transmembrane region" description="Helical" evidence="9">
    <location>
        <begin position="81"/>
        <end position="101"/>
    </location>
</feature>
<keyword evidence="9" id="KW-1133">Transmembrane helix</keyword>
<evidence type="ECO:0000313" key="11">
    <source>
        <dbReference type="EMBL" id="AJY73508.1"/>
    </source>
</evidence>
<dbReference type="GO" id="GO:0008784">
    <property type="term" value="F:alanine racemase activity"/>
    <property type="evidence" value="ECO:0007669"/>
    <property type="project" value="UniProtKB-UniRule"/>
</dbReference>
<evidence type="ECO:0000313" key="12">
    <source>
        <dbReference type="Proteomes" id="UP000032633"/>
    </source>
</evidence>
<protein>
    <recommendedName>
        <fullName evidence="6">Alanine racemase</fullName>
        <ecNumber evidence="6">5.1.1.1</ecNumber>
    </recommendedName>
</protein>